<dbReference type="Proteomes" id="UP000575083">
    <property type="component" value="Unassembled WGS sequence"/>
</dbReference>
<feature type="transmembrane region" description="Helical" evidence="1">
    <location>
        <begin position="125"/>
        <end position="143"/>
    </location>
</feature>
<feature type="transmembrane region" description="Helical" evidence="1">
    <location>
        <begin position="51"/>
        <end position="71"/>
    </location>
</feature>
<keyword evidence="3" id="KW-1185">Reference proteome</keyword>
<proteinExistence type="predicted"/>
<feature type="transmembrane region" description="Helical" evidence="1">
    <location>
        <begin position="186"/>
        <end position="203"/>
    </location>
</feature>
<reference evidence="2 3" key="1">
    <citation type="submission" date="2020-08" db="EMBL/GenBank/DDBJ databases">
        <title>Functional genomics of gut bacteria from endangered species of beetles.</title>
        <authorList>
            <person name="Carlos-Shanley C."/>
        </authorList>
    </citation>
    <scope>NUCLEOTIDE SEQUENCE [LARGE SCALE GENOMIC DNA]</scope>
    <source>
        <strain evidence="2 3">S00198</strain>
    </source>
</reference>
<dbReference type="RefSeq" id="WP_184858922.1">
    <property type="nucleotide sequence ID" value="NZ_JACHLK010000006.1"/>
</dbReference>
<name>A0A7X0PFM4_9BURK</name>
<sequence>MSRSKKRRRQLREIAKAQAERRGKGVARALAWQSDWEALAPEQRFLNSCGLALVLGCMVLHGLGGVVYGHLPVFLLEGFEDLPGWVAVWGAASLWCLAAAWATYLAGRHLPAWGPQRCARWRLRAYLASGTLAGISLLLWLLSTPGMWGALGVWPGAAPRSEWLLAPLPWAWPWVLPVASDGLQPWWLGSVGLGISLGLWFFGAGKRPRAGLACMGVAVLAVGMWALGGAVYHYVAGRGLAGVVEEVAALNLQSHPGQRNADTFLWLLCSWFLLALGALLMAGALHIPSAALQRSQQNLRH</sequence>
<dbReference type="EMBL" id="JACHLK010000006">
    <property type="protein sequence ID" value="MBB6560662.1"/>
    <property type="molecule type" value="Genomic_DNA"/>
</dbReference>
<feature type="transmembrane region" description="Helical" evidence="1">
    <location>
        <begin position="83"/>
        <end position="104"/>
    </location>
</feature>
<keyword evidence="1" id="KW-0472">Membrane</keyword>
<keyword evidence="1" id="KW-1133">Transmembrane helix</keyword>
<comment type="caution">
    <text evidence="2">The sequence shown here is derived from an EMBL/GenBank/DDBJ whole genome shotgun (WGS) entry which is preliminary data.</text>
</comment>
<feature type="transmembrane region" description="Helical" evidence="1">
    <location>
        <begin position="264"/>
        <end position="287"/>
    </location>
</feature>
<keyword evidence="1" id="KW-0812">Transmembrane</keyword>
<feature type="transmembrane region" description="Helical" evidence="1">
    <location>
        <begin position="210"/>
        <end position="235"/>
    </location>
</feature>
<organism evidence="2 3">
    <name type="scientific">Acidovorax soli</name>
    <dbReference type="NCBI Taxonomy" id="592050"/>
    <lineage>
        <taxon>Bacteria</taxon>
        <taxon>Pseudomonadati</taxon>
        <taxon>Pseudomonadota</taxon>
        <taxon>Betaproteobacteria</taxon>
        <taxon>Burkholderiales</taxon>
        <taxon>Comamonadaceae</taxon>
        <taxon>Acidovorax</taxon>
    </lineage>
</organism>
<gene>
    <name evidence="2" type="ORF">HNP48_003338</name>
</gene>
<protein>
    <submittedName>
        <fullName evidence="2">MFS family permease</fullName>
    </submittedName>
</protein>
<evidence type="ECO:0000256" key="1">
    <source>
        <dbReference type="SAM" id="Phobius"/>
    </source>
</evidence>
<evidence type="ECO:0000313" key="2">
    <source>
        <dbReference type="EMBL" id="MBB6560662.1"/>
    </source>
</evidence>
<dbReference type="AlphaFoldDB" id="A0A7X0PFM4"/>
<accession>A0A7X0PFM4</accession>
<evidence type="ECO:0000313" key="3">
    <source>
        <dbReference type="Proteomes" id="UP000575083"/>
    </source>
</evidence>